<dbReference type="Proteomes" id="UP000527616">
    <property type="component" value="Unassembled WGS sequence"/>
</dbReference>
<keyword evidence="9" id="KW-1185">Reference proteome</keyword>
<sequence>MSDQPRPPLLLLALVTFVVGTDGFVIAGLLPQIAADLHVTPALAGQLVTAFALTFAVAAVVLSAVTGAWDRGRVMIIGLCVLAAASVGTALAPNFPLALLGRIVAALGASVLTSAAASTTAALVAPERRGRALSVVMGGLISASAIGVPLGLLIGLAGWRATLVAIGVLAFGVAIAIARRLPPVRLPSTSLASRLAPLGRPAVLRVAGATSPLLCAMYAVHTYAAVLLAPTHPEPWMIIAALTGFGIASVIGNAIAGRLVDRRPAWLVIGAVAIGLIAVDALGTFTLGSGIGSTVWIVALALFGGAITVPQQLRLLRIDPTAAPALLALNSTAIYVGAAAGGALGGLALTWSPPAVLGAAALSAAAGLLLIIADRPWRDEAPRGATAPAASGRAA</sequence>
<comment type="subcellular location">
    <subcellularLocation>
        <location evidence="1">Cell membrane</location>
        <topology evidence="1">Multi-pass membrane protein</topology>
    </subcellularLocation>
</comment>
<organism evidence="8 9">
    <name type="scientific">Naumannella cuiyingiana</name>
    <dbReference type="NCBI Taxonomy" id="1347891"/>
    <lineage>
        <taxon>Bacteria</taxon>
        <taxon>Bacillati</taxon>
        <taxon>Actinomycetota</taxon>
        <taxon>Actinomycetes</taxon>
        <taxon>Propionibacteriales</taxon>
        <taxon>Propionibacteriaceae</taxon>
        <taxon>Naumannella</taxon>
    </lineage>
</organism>
<dbReference type="PROSITE" id="PS50850">
    <property type="entry name" value="MFS"/>
    <property type="match status" value="1"/>
</dbReference>
<dbReference type="InterPro" id="IPR020846">
    <property type="entry name" value="MFS_dom"/>
</dbReference>
<dbReference type="InterPro" id="IPR050189">
    <property type="entry name" value="MFS_Efflux_Transporters"/>
</dbReference>
<comment type="caution">
    <text evidence="8">The sequence shown here is derived from an EMBL/GenBank/DDBJ whole genome shotgun (WGS) entry which is preliminary data.</text>
</comment>
<feature type="domain" description="Major facilitator superfamily (MFS) profile" evidence="7">
    <location>
        <begin position="8"/>
        <end position="378"/>
    </location>
</feature>
<dbReference type="GO" id="GO:0022857">
    <property type="term" value="F:transmembrane transporter activity"/>
    <property type="evidence" value="ECO:0007669"/>
    <property type="project" value="InterPro"/>
</dbReference>
<evidence type="ECO:0000313" key="9">
    <source>
        <dbReference type="Proteomes" id="UP000527616"/>
    </source>
</evidence>
<feature type="transmembrane region" description="Helical" evidence="6">
    <location>
        <begin position="265"/>
        <end position="287"/>
    </location>
</feature>
<evidence type="ECO:0000256" key="2">
    <source>
        <dbReference type="ARBA" id="ARBA00022475"/>
    </source>
</evidence>
<feature type="transmembrane region" description="Helical" evidence="6">
    <location>
        <begin position="293"/>
        <end position="313"/>
    </location>
</feature>
<evidence type="ECO:0000313" key="8">
    <source>
        <dbReference type="EMBL" id="NYI72568.1"/>
    </source>
</evidence>
<feature type="transmembrane region" description="Helical" evidence="6">
    <location>
        <begin position="99"/>
        <end position="125"/>
    </location>
</feature>
<feature type="transmembrane region" description="Helical" evidence="6">
    <location>
        <begin position="132"/>
        <end position="157"/>
    </location>
</feature>
<dbReference type="EMBL" id="JACBZS010000001">
    <property type="protein sequence ID" value="NYI72568.1"/>
    <property type="molecule type" value="Genomic_DNA"/>
</dbReference>
<dbReference type="PANTHER" id="PTHR43124">
    <property type="entry name" value="PURINE EFFLUX PUMP PBUE"/>
    <property type="match status" value="1"/>
</dbReference>
<name>A0A7Z0DC34_9ACTN</name>
<accession>A0A7Z0DC34</accession>
<keyword evidence="2" id="KW-1003">Cell membrane</keyword>
<proteinExistence type="predicted"/>
<feature type="transmembrane region" description="Helical" evidence="6">
    <location>
        <begin position="236"/>
        <end position="256"/>
    </location>
</feature>
<dbReference type="InterPro" id="IPR011701">
    <property type="entry name" value="MFS"/>
</dbReference>
<keyword evidence="3 6" id="KW-0812">Transmembrane</keyword>
<dbReference type="Pfam" id="PF07690">
    <property type="entry name" value="MFS_1"/>
    <property type="match status" value="1"/>
</dbReference>
<evidence type="ECO:0000256" key="3">
    <source>
        <dbReference type="ARBA" id="ARBA00022692"/>
    </source>
</evidence>
<evidence type="ECO:0000256" key="1">
    <source>
        <dbReference type="ARBA" id="ARBA00004651"/>
    </source>
</evidence>
<evidence type="ECO:0000256" key="5">
    <source>
        <dbReference type="ARBA" id="ARBA00023136"/>
    </source>
</evidence>
<evidence type="ECO:0000259" key="7">
    <source>
        <dbReference type="PROSITE" id="PS50850"/>
    </source>
</evidence>
<evidence type="ECO:0000256" key="6">
    <source>
        <dbReference type="SAM" id="Phobius"/>
    </source>
</evidence>
<evidence type="ECO:0000256" key="4">
    <source>
        <dbReference type="ARBA" id="ARBA00022989"/>
    </source>
</evidence>
<feature type="transmembrane region" description="Helical" evidence="6">
    <location>
        <begin position="325"/>
        <end position="349"/>
    </location>
</feature>
<keyword evidence="4 6" id="KW-1133">Transmembrane helix</keyword>
<dbReference type="SUPFAM" id="SSF103473">
    <property type="entry name" value="MFS general substrate transporter"/>
    <property type="match status" value="1"/>
</dbReference>
<dbReference type="GO" id="GO:0005886">
    <property type="term" value="C:plasma membrane"/>
    <property type="evidence" value="ECO:0007669"/>
    <property type="project" value="UniProtKB-SubCell"/>
</dbReference>
<gene>
    <name evidence="8" type="ORF">GGQ54_003128</name>
</gene>
<dbReference type="PANTHER" id="PTHR43124:SF10">
    <property type="entry name" value="PURINE EFFLUX PUMP PBUE"/>
    <property type="match status" value="1"/>
</dbReference>
<keyword evidence="5 6" id="KW-0472">Membrane</keyword>
<feature type="transmembrane region" description="Helical" evidence="6">
    <location>
        <begin position="202"/>
        <end position="224"/>
    </location>
</feature>
<feature type="transmembrane region" description="Helical" evidence="6">
    <location>
        <begin position="163"/>
        <end position="181"/>
    </location>
</feature>
<feature type="transmembrane region" description="Helical" evidence="6">
    <location>
        <begin position="355"/>
        <end position="373"/>
    </location>
</feature>
<dbReference type="AlphaFoldDB" id="A0A7Z0DC34"/>
<dbReference type="InterPro" id="IPR036259">
    <property type="entry name" value="MFS_trans_sf"/>
</dbReference>
<dbReference type="CDD" id="cd17324">
    <property type="entry name" value="MFS_NepI_like"/>
    <property type="match status" value="1"/>
</dbReference>
<dbReference type="RefSeq" id="WP_179446216.1">
    <property type="nucleotide sequence ID" value="NZ_JACBZS010000001.1"/>
</dbReference>
<reference evidence="8 9" key="1">
    <citation type="submission" date="2020-07" db="EMBL/GenBank/DDBJ databases">
        <title>Sequencing the genomes of 1000 actinobacteria strains.</title>
        <authorList>
            <person name="Klenk H.-P."/>
        </authorList>
    </citation>
    <scope>NUCLEOTIDE SEQUENCE [LARGE SCALE GENOMIC DNA]</scope>
    <source>
        <strain evidence="8 9">DSM 103164</strain>
    </source>
</reference>
<dbReference type="Gene3D" id="1.20.1250.20">
    <property type="entry name" value="MFS general substrate transporter like domains"/>
    <property type="match status" value="1"/>
</dbReference>
<protein>
    <submittedName>
        <fullName evidence="8">Putative MFS family arabinose efflux permease</fullName>
    </submittedName>
</protein>
<feature type="transmembrane region" description="Helical" evidence="6">
    <location>
        <begin position="74"/>
        <end position="93"/>
    </location>
</feature>
<feature type="transmembrane region" description="Helical" evidence="6">
    <location>
        <begin position="43"/>
        <end position="62"/>
    </location>
</feature>